<dbReference type="SUPFAM" id="SSF56784">
    <property type="entry name" value="HAD-like"/>
    <property type="match status" value="1"/>
</dbReference>
<dbReference type="InterPro" id="IPR010033">
    <property type="entry name" value="HAD_SF_ppase_IIIC"/>
</dbReference>
<gene>
    <name evidence="1" type="ORF">OXX778_LOCUS12178</name>
</gene>
<dbReference type="Pfam" id="PF12689">
    <property type="entry name" value="Acid_PPase"/>
    <property type="match status" value="1"/>
</dbReference>
<accession>A0A814ATJ1</accession>
<dbReference type="EMBL" id="CAJNOC010002168">
    <property type="protein sequence ID" value="CAF0916559.1"/>
    <property type="molecule type" value="Genomic_DNA"/>
</dbReference>
<dbReference type="AlphaFoldDB" id="A0A814ATJ1"/>
<proteinExistence type="predicted"/>
<organism evidence="1 2">
    <name type="scientific">Brachionus calyciflorus</name>
    <dbReference type="NCBI Taxonomy" id="104777"/>
    <lineage>
        <taxon>Eukaryota</taxon>
        <taxon>Metazoa</taxon>
        <taxon>Spiralia</taxon>
        <taxon>Gnathifera</taxon>
        <taxon>Rotifera</taxon>
        <taxon>Eurotatoria</taxon>
        <taxon>Monogononta</taxon>
        <taxon>Pseudotrocha</taxon>
        <taxon>Ploima</taxon>
        <taxon>Brachionidae</taxon>
        <taxon>Brachionus</taxon>
    </lineage>
</organism>
<dbReference type="NCBIfam" id="TIGR01685">
    <property type="entry name" value="MDP-1"/>
    <property type="match status" value="1"/>
</dbReference>
<keyword evidence="2" id="KW-1185">Reference proteome</keyword>
<dbReference type="PANTHER" id="PTHR17901:SF14">
    <property type="entry name" value="MAGNESIUM-DEPENDENT PHOSPHATASE 1"/>
    <property type="match status" value="1"/>
</dbReference>
<name>A0A814ATJ1_9BILA</name>
<dbReference type="NCBIfam" id="TIGR01681">
    <property type="entry name" value="HAD-SF-IIIC"/>
    <property type="match status" value="1"/>
</dbReference>
<evidence type="ECO:0000313" key="1">
    <source>
        <dbReference type="EMBL" id="CAF0916559.1"/>
    </source>
</evidence>
<evidence type="ECO:0008006" key="3">
    <source>
        <dbReference type="Google" id="ProtNLM"/>
    </source>
</evidence>
<dbReference type="Gene3D" id="3.40.50.1000">
    <property type="entry name" value="HAD superfamily/HAD-like"/>
    <property type="match status" value="1"/>
</dbReference>
<dbReference type="GO" id="GO:0003993">
    <property type="term" value="F:acid phosphatase activity"/>
    <property type="evidence" value="ECO:0007669"/>
    <property type="project" value="TreeGrafter"/>
</dbReference>
<reference evidence="1" key="1">
    <citation type="submission" date="2021-02" db="EMBL/GenBank/DDBJ databases">
        <authorList>
            <person name="Nowell W R."/>
        </authorList>
    </citation>
    <scope>NUCLEOTIDE SEQUENCE</scope>
    <source>
        <strain evidence="1">Ploen Becks lab</strain>
    </source>
</reference>
<dbReference type="InterPro" id="IPR023214">
    <property type="entry name" value="HAD_sf"/>
</dbReference>
<dbReference type="Proteomes" id="UP000663879">
    <property type="component" value="Unassembled WGS sequence"/>
</dbReference>
<evidence type="ECO:0000313" key="2">
    <source>
        <dbReference type="Proteomes" id="UP000663879"/>
    </source>
</evidence>
<dbReference type="InterPro" id="IPR010036">
    <property type="entry name" value="MDP_1_eu_arc"/>
</dbReference>
<protein>
    <recommendedName>
        <fullName evidence="3">Magnesium-dependent phosphatase 1</fullName>
    </recommendedName>
</protein>
<dbReference type="InterPro" id="IPR036412">
    <property type="entry name" value="HAD-like_sf"/>
</dbReference>
<sequence length="193" mass="22607">MSEDLIDNDLINYWKSMKKKPKIIVFDLDYTLWPYYVDCHASPPIIKTNEKTTYGAQKIIDSSGLQMNGFKDVNKILYTLKNYCLNEQNNEYLAIASRSTTRDLALETIEALGWTKYFSSFQIYPSSKTIHMRKIIEELQMNDYESILFFDDEYHNIKTTQSLKLTPIEINPSVGLDMKTLIHGFERFQSKNK</sequence>
<dbReference type="OrthoDB" id="2865258at2759"/>
<comment type="caution">
    <text evidence="1">The sequence shown here is derived from an EMBL/GenBank/DDBJ whole genome shotgun (WGS) entry which is preliminary data.</text>
</comment>
<dbReference type="PANTHER" id="PTHR17901">
    <property type="entry name" value="MAGNESIUM-DEPENDENT PHOSPHATASE 1 MDP1"/>
    <property type="match status" value="1"/>
</dbReference>